<organism evidence="1">
    <name type="scientific">viral metagenome</name>
    <dbReference type="NCBI Taxonomy" id="1070528"/>
    <lineage>
        <taxon>unclassified sequences</taxon>
        <taxon>metagenomes</taxon>
        <taxon>organismal metagenomes</taxon>
    </lineage>
</organism>
<sequence>MTYHQNYEKISKIRQLFFETPVTYDDFFKANNLYRYEGNKSDKDFVEIILTGKNGGGASLFTRDNNIYYTHNNTDDNPKDCKTNILLYKNNETQKYGNDVITSLIIKYHKSKEVILDINVKDTNGGGRKAPIVKKEINGKLRCIYKIAGSRKEHLKYKGRLITVADYKKLMKKV</sequence>
<protein>
    <submittedName>
        <fullName evidence="1">Uncharacterized protein</fullName>
    </submittedName>
</protein>
<name>A0A6C0LKZ6_9ZZZZ</name>
<evidence type="ECO:0000313" key="1">
    <source>
        <dbReference type="EMBL" id="QHU31596.1"/>
    </source>
</evidence>
<reference evidence="1" key="1">
    <citation type="journal article" date="2020" name="Nature">
        <title>Giant virus diversity and host interactions through global metagenomics.</title>
        <authorList>
            <person name="Schulz F."/>
            <person name="Roux S."/>
            <person name="Paez-Espino D."/>
            <person name="Jungbluth S."/>
            <person name="Walsh D.A."/>
            <person name="Denef V.J."/>
            <person name="McMahon K.D."/>
            <person name="Konstantinidis K.T."/>
            <person name="Eloe-Fadrosh E.A."/>
            <person name="Kyrpides N.C."/>
            <person name="Woyke T."/>
        </authorList>
    </citation>
    <scope>NUCLEOTIDE SEQUENCE</scope>
    <source>
        <strain evidence="1">GVMAG-M-3300027963-21</strain>
    </source>
</reference>
<accession>A0A6C0LKZ6</accession>
<dbReference type="AlphaFoldDB" id="A0A6C0LKZ6"/>
<dbReference type="EMBL" id="MN740531">
    <property type="protein sequence ID" value="QHU31596.1"/>
    <property type="molecule type" value="Genomic_DNA"/>
</dbReference>
<proteinExistence type="predicted"/>